<dbReference type="Proteomes" id="UP001172911">
    <property type="component" value="Unassembled WGS sequence"/>
</dbReference>
<dbReference type="InterPro" id="IPR016772">
    <property type="entry name" value="UCP020408"/>
</dbReference>
<gene>
    <name evidence="3" type="ORF">P6N53_10035</name>
</gene>
<evidence type="ECO:0000313" key="3">
    <source>
        <dbReference type="EMBL" id="MDO7787559.1"/>
    </source>
</evidence>
<feature type="coiled-coil region" evidence="2">
    <location>
        <begin position="50"/>
        <end position="91"/>
    </location>
</feature>
<evidence type="ECO:0000313" key="4">
    <source>
        <dbReference type="Proteomes" id="UP001172911"/>
    </source>
</evidence>
<comment type="similarity">
    <text evidence="1">Belongs to the UPF0751 family.</text>
</comment>
<dbReference type="Pfam" id="PF10087">
    <property type="entry name" value="DUF2325"/>
    <property type="match status" value="1"/>
</dbReference>
<accession>A0AAW7ZEI8</accession>
<protein>
    <submittedName>
        <fullName evidence="3">DUF2325 domain-containing protein</fullName>
    </submittedName>
</protein>
<sequence length="230" mass="26326">MLSQTTKASSFEETYNLLRLWESDLGHCCPVIGHCLNLFEMAKANNPSSHSSWEQEKRKLQQENEELKTILDTVDEDLSEYEAKVKGLEDENLKLLFIIDQLQCKLREIKDQYYSQQYKADEFENCSKDCTNFELCSKRILIVGGITKIKSAYKDLIEQKGGEFDYLDGYMKGGERVLDNKIKRSDLVLCPVDCNSHNACVSVKKLCKKHGKPFKMLTSSSITGITEAIR</sequence>
<keyword evidence="2" id="KW-0175">Coiled coil</keyword>
<organism evidence="3 4">
    <name type="scientific">Desulforamulus aquiferis</name>
    <dbReference type="NCBI Taxonomy" id="1397668"/>
    <lineage>
        <taxon>Bacteria</taxon>
        <taxon>Bacillati</taxon>
        <taxon>Bacillota</taxon>
        <taxon>Clostridia</taxon>
        <taxon>Eubacteriales</taxon>
        <taxon>Peptococcaceae</taxon>
        <taxon>Desulforamulus</taxon>
    </lineage>
</organism>
<name>A0AAW7ZEI8_9FIRM</name>
<proteinExistence type="inferred from homology"/>
<reference evidence="3" key="2">
    <citation type="submission" date="2023-03" db="EMBL/GenBank/DDBJ databases">
        <authorList>
            <person name="Zhang Z."/>
        </authorList>
    </citation>
    <scope>NUCLEOTIDE SEQUENCE</scope>
    <source>
        <strain evidence="3">DSA</strain>
    </source>
</reference>
<dbReference type="RefSeq" id="WP_304542705.1">
    <property type="nucleotide sequence ID" value="NZ_JARPTC010000014.1"/>
</dbReference>
<dbReference type="AlphaFoldDB" id="A0AAW7ZEI8"/>
<keyword evidence="4" id="KW-1185">Reference proteome</keyword>
<comment type="caution">
    <text evidence="3">The sequence shown here is derived from an EMBL/GenBank/DDBJ whole genome shotgun (WGS) entry which is preliminary data.</text>
</comment>
<dbReference type="EMBL" id="JARPTC010000014">
    <property type="protein sequence ID" value="MDO7787559.1"/>
    <property type="molecule type" value="Genomic_DNA"/>
</dbReference>
<reference evidence="3" key="1">
    <citation type="journal article" date="2023" name="J. Hazard. Mater.">
        <title>Anaerobic biodegradation of pyrene and benzo[a]pyrene by a new sulfate-reducing Desulforamulus aquiferis strain DSA.</title>
        <authorList>
            <person name="Zhang Z."/>
            <person name="Sun J."/>
            <person name="Gong X."/>
            <person name="Wang C."/>
            <person name="Wang H."/>
        </authorList>
    </citation>
    <scope>NUCLEOTIDE SEQUENCE</scope>
    <source>
        <strain evidence="3">DSA</strain>
    </source>
</reference>
<evidence type="ECO:0000256" key="1">
    <source>
        <dbReference type="ARBA" id="ARBA00007189"/>
    </source>
</evidence>
<evidence type="ECO:0000256" key="2">
    <source>
        <dbReference type="SAM" id="Coils"/>
    </source>
</evidence>